<protein>
    <recommendedName>
        <fullName evidence="3">Altered inheritance of mitochondria protein 9, mitochondrial</fullName>
    </recommendedName>
    <alternativeName>
        <fullName evidence="6">Found in mitochondrial proteome protein 29</fullName>
    </alternativeName>
</protein>
<reference evidence="7" key="1">
    <citation type="submission" date="2021-01" db="EMBL/GenBank/DDBJ databases">
        <authorList>
            <consortium name="Aspergillus chevalieri M1 genome sequencing consortium"/>
            <person name="Kazuki M."/>
            <person name="Futagami T."/>
        </authorList>
    </citation>
    <scope>NUCLEOTIDE SEQUENCE</scope>
    <source>
        <strain evidence="7">M1</strain>
    </source>
</reference>
<dbReference type="RefSeq" id="XP_043141217.1">
    <property type="nucleotide sequence ID" value="XM_043283993.1"/>
</dbReference>
<sequence>MEACADRRLPELHRDGSDKEIPKEELFCYTKHRFLLAEHYVKFNLQELLTIAVSISEGATNCTRVTKTVDGCSNKAFVLIMHNGSEVWAKAPNPHAGLARYTMASEVATCDIICTLLKIPVPRVLALSSVPNNPVEAEYIVEEKAYGTRLDISFPEAGFGSASCRYGEQTHQHNLQ</sequence>
<evidence type="ECO:0000256" key="2">
    <source>
        <dbReference type="ARBA" id="ARBA00005543"/>
    </source>
</evidence>
<evidence type="ECO:0000256" key="5">
    <source>
        <dbReference type="ARBA" id="ARBA00023128"/>
    </source>
</evidence>
<organism evidence="7 8">
    <name type="scientific">Aspergillus chevalieri</name>
    <name type="common">Eurotium chevalieri</name>
    <dbReference type="NCBI Taxonomy" id="182096"/>
    <lineage>
        <taxon>Eukaryota</taxon>
        <taxon>Fungi</taxon>
        <taxon>Dikarya</taxon>
        <taxon>Ascomycota</taxon>
        <taxon>Pezizomycotina</taxon>
        <taxon>Eurotiomycetes</taxon>
        <taxon>Eurotiomycetidae</taxon>
        <taxon>Eurotiales</taxon>
        <taxon>Aspergillaceae</taxon>
        <taxon>Aspergillus</taxon>
        <taxon>Aspergillus subgen. Aspergillus</taxon>
    </lineage>
</organism>
<dbReference type="PANTHER" id="PTHR36091:SF1">
    <property type="entry name" value="ALTERED INHERITANCE OF MITOCHONDRIA PROTEIN 9, MITOCHONDRIAL"/>
    <property type="match status" value="1"/>
</dbReference>
<keyword evidence="5" id="KW-0496">Mitochondrion</keyword>
<evidence type="ECO:0000256" key="6">
    <source>
        <dbReference type="ARBA" id="ARBA00031849"/>
    </source>
</evidence>
<comment type="subcellular location">
    <subcellularLocation>
        <location evidence="1">Mitochondrion</location>
    </subcellularLocation>
</comment>
<dbReference type="SUPFAM" id="SSF56112">
    <property type="entry name" value="Protein kinase-like (PK-like)"/>
    <property type="match status" value="1"/>
</dbReference>
<dbReference type="InterPro" id="IPR011009">
    <property type="entry name" value="Kinase-like_dom_sf"/>
</dbReference>
<keyword evidence="4" id="KW-0809">Transit peptide</keyword>
<dbReference type="EMBL" id="AP024423">
    <property type="protein sequence ID" value="BCR92704.1"/>
    <property type="molecule type" value="Genomic_DNA"/>
</dbReference>
<evidence type="ECO:0000313" key="8">
    <source>
        <dbReference type="Proteomes" id="UP000637239"/>
    </source>
</evidence>
<reference evidence="7" key="2">
    <citation type="submission" date="2021-02" db="EMBL/GenBank/DDBJ databases">
        <title>Aspergillus chevalieri M1 genome sequence.</title>
        <authorList>
            <person name="Kadooka C."/>
            <person name="Mori K."/>
            <person name="Futagami T."/>
        </authorList>
    </citation>
    <scope>NUCLEOTIDE SEQUENCE</scope>
    <source>
        <strain evidence="7">M1</strain>
    </source>
</reference>
<comment type="similarity">
    <text evidence="2">Belongs to the AIM9 family.</text>
</comment>
<accession>A0A7R7ZTI4</accession>
<evidence type="ECO:0000256" key="1">
    <source>
        <dbReference type="ARBA" id="ARBA00004173"/>
    </source>
</evidence>
<gene>
    <name evidence="7" type="ORF">ACHE_80604S</name>
</gene>
<dbReference type="Proteomes" id="UP000637239">
    <property type="component" value="Chromosome 8"/>
</dbReference>
<evidence type="ECO:0000313" key="7">
    <source>
        <dbReference type="EMBL" id="BCR92704.1"/>
    </source>
</evidence>
<dbReference type="GeneID" id="66987053"/>
<name>A0A7R7ZTI4_ASPCH</name>
<dbReference type="PANTHER" id="PTHR36091">
    <property type="entry name" value="ALTERED INHERITANCE OF MITOCHONDRIA PROTEIN 9, MITOCHONDRIAL"/>
    <property type="match status" value="1"/>
</dbReference>
<keyword evidence="8" id="KW-1185">Reference proteome</keyword>
<dbReference type="KEGG" id="ache:ACHE_80604S"/>
<dbReference type="InterPro" id="IPR051035">
    <property type="entry name" value="Mito_inheritance_9"/>
</dbReference>
<dbReference type="AlphaFoldDB" id="A0A7R7ZTI4"/>
<evidence type="ECO:0000256" key="3">
    <source>
        <dbReference type="ARBA" id="ARBA00016197"/>
    </source>
</evidence>
<evidence type="ECO:0000256" key="4">
    <source>
        <dbReference type="ARBA" id="ARBA00022946"/>
    </source>
</evidence>
<dbReference type="GO" id="GO:0005739">
    <property type="term" value="C:mitochondrion"/>
    <property type="evidence" value="ECO:0007669"/>
    <property type="project" value="UniProtKB-SubCell"/>
</dbReference>
<proteinExistence type="inferred from homology"/>